<evidence type="ECO:0000313" key="4">
    <source>
        <dbReference type="EMBL" id="MBC9205389.1"/>
    </source>
</evidence>
<dbReference type="InterPro" id="IPR008274">
    <property type="entry name" value="AldOxase/xan_DH_MoCoBD1"/>
</dbReference>
<keyword evidence="1" id="KW-0500">Molybdenum</keyword>
<name>A0ABR7RGC3_9PROT</name>
<dbReference type="SMART" id="SM01008">
    <property type="entry name" value="Ald_Xan_dh_C"/>
    <property type="match status" value="1"/>
</dbReference>
<accession>A0ABR7RGC3</accession>
<evidence type="ECO:0000313" key="5">
    <source>
        <dbReference type="Proteomes" id="UP000626026"/>
    </source>
</evidence>
<gene>
    <name evidence="4" type="ORF">IBL26_00970</name>
</gene>
<dbReference type="InterPro" id="IPR037165">
    <property type="entry name" value="AldOxase/xan_DH_Mopterin-bd_sf"/>
</dbReference>
<dbReference type="InterPro" id="IPR000674">
    <property type="entry name" value="Ald_Oxase/Xan_DH_a/b"/>
</dbReference>
<dbReference type="InterPro" id="IPR046867">
    <property type="entry name" value="AldOxase/xan_DH_MoCoBD2"/>
</dbReference>
<dbReference type="Pfam" id="PF02738">
    <property type="entry name" value="MoCoBD_1"/>
    <property type="match status" value="1"/>
</dbReference>
<dbReference type="PANTHER" id="PTHR11908">
    <property type="entry name" value="XANTHINE DEHYDROGENASE"/>
    <property type="match status" value="1"/>
</dbReference>
<keyword evidence="5" id="KW-1185">Reference proteome</keyword>
<organism evidence="4 5">
    <name type="scientific">Teichococcus aerophilus</name>
    <dbReference type="NCBI Taxonomy" id="1224513"/>
    <lineage>
        <taxon>Bacteria</taxon>
        <taxon>Pseudomonadati</taxon>
        <taxon>Pseudomonadota</taxon>
        <taxon>Alphaproteobacteria</taxon>
        <taxon>Acetobacterales</taxon>
        <taxon>Roseomonadaceae</taxon>
        <taxon>Roseomonas</taxon>
    </lineage>
</organism>
<dbReference type="Gene3D" id="3.90.1170.50">
    <property type="entry name" value="Aldehyde oxidase/xanthine dehydrogenase, a/b hammerhead"/>
    <property type="match status" value="1"/>
</dbReference>
<dbReference type="PANTHER" id="PTHR11908:SF132">
    <property type="entry name" value="ALDEHYDE OXIDASE 1-RELATED"/>
    <property type="match status" value="1"/>
</dbReference>
<dbReference type="InterPro" id="IPR036856">
    <property type="entry name" value="Ald_Oxase/Xan_DH_a/b_sf"/>
</dbReference>
<sequence length="751" mass="80600">MPDGKLFGQPAIRIDGRAKVTGRARYPSDEVVANPAWAFLVTSAIARGRIRGFDLQEARAVPGLLDILTHDNVGGEAEKPQPMSGGSTTPTLESDQICHDGQIIGIVVAESFEAAREAAHKVRVDYEVQQASASFDSPGAEEEVREAGEHKDYQVGDAEAAFAAAEVTIDARYGTPTQHHNAIELFTTTCEWRDGKLTVYEPSQFVYGLRGSLAKQLRMEPGDIHVVSRFVGGAFGSKGGITARTAWIAIAARRLNRPVKLVPTRDQGFTIATYRAETRHHIQLGATPDGKLTSFRHEGWEVTSRPSQYNVSGTETTARIYACPNILTKVNLVHADRNTPGFMRAPPDTPYMFPLESAMDELAAALNMDPIELRRINDTQTDPATGKPYSSRCLMRCYDEGAARFGWQRRDARPGTMRDGEWLVGWGCATAAYPANIGPAAARVTLSPEGRARVQIAAHDIGTGAYTVVAITAADRLGLELGQVVVEMGDTDLPAAGLAAGSSHTAGISHAVAKACEGIRARLAEAAVLSNDGPMAGLDPASLVLSAGMLRGPAGQSEEIQKALGRAASGVLEVYAENLPKGVPPDAMGKIYQGQMAMSRGHGREDAITYAFGAQFVEVRVHARTREVRVPRAVGAFASGTIVNPLTAHSQYMGGMIWGIGAALHEATEIDPREARYVNDNIAEYLIPVNSDVRSIEVIMVPEEDSQVNPLGIKGIGEVGIVGMNAAIANAVWHATGRRVRELPIRMEHLL</sequence>
<protein>
    <submittedName>
        <fullName evidence="4">Xanthine dehydrogenase family protein molybdopterin-binding subunit</fullName>
    </submittedName>
</protein>
<dbReference type="SUPFAM" id="SSF54665">
    <property type="entry name" value="CO dehydrogenase molybdoprotein N-domain-like"/>
    <property type="match status" value="1"/>
</dbReference>
<proteinExistence type="predicted"/>
<evidence type="ECO:0000259" key="3">
    <source>
        <dbReference type="SMART" id="SM01008"/>
    </source>
</evidence>
<reference evidence="4 5" key="1">
    <citation type="journal article" date="2013" name="Int. J. Syst. Evol. Microbiol.">
        <title>Roseomonas aerophila sp. nov., isolated from air.</title>
        <authorList>
            <person name="Kim S.J."/>
            <person name="Weon H.Y."/>
            <person name="Ahn J.H."/>
            <person name="Hong S.B."/>
            <person name="Seok S.J."/>
            <person name="Whang K.S."/>
            <person name="Kwon S.W."/>
        </authorList>
    </citation>
    <scope>NUCLEOTIDE SEQUENCE [LARGE SCALE GENOMIC DNA]</scope>
    <source>
        <strain evidence="4 5">NBRC 108923</strain>
    </source>
</reference>
<feature type="domain" description="Aldehyde oxidase/xanthine dehydrogenase a/b hammerhead" evidence="3">
    <location>
        <begin position="21"/>
        <end position="130"/>
    </location>
</feature>
<evidence type="ECO:0000256" key="1">
    <source>
        <dbReference type="ARBA" id="ARBA00022505"/>
    </source>
</evidence>
<dbReference type="Pfam" id="PF20256">
    <property type="entry name" value="MoCoBD_2"/>
    <property type="match status" value="1"/>
</dbReference>
<dbReference type="EMBL" id="JACTVA010000001">
    <property type="protein sequence ID" value="MBC9205389.1"/>
    <property type="molecule type" value="Genomic_DNA"/>
</dbReference>
<comment type="caution">
    <text evidence="4">The sequence shown here is derived from an EMBL/GenBank/DDBJ whole genome shotgun (WGS) entry which is preliminary data.</text>
</comment>
<keyword evidence="2" id="KW-0560">Oxidoreductase</keyword>
<dbReference type="InterPro" id="IPR016208">
    <property type="entry name" value="Ald_Oxase/xanthine_DH-like"/>
</dbReference>
<dbReference type="RefSeq" id="WP_187782560.1">
    <property type="nucleotide sequence ID" value="NZ_JACTVA010000001.1"/>
</dbReference>
<dbReference type="Pfam" id="PF01315">
    <property type="entry name" value="Ald_Xan_dh_C"/>
    <property type="match status" value="1"/>
</dbReference>
<dbReference type="SUPFAM" id="SSF56003">
    <property type="entry name" value="Molybdenum cofactor-binding domain"/>
    <property type="match status" value="1"/>
</dbReference>
<dbReference type="Gene3D" id="3.30.365.10">
    <property type="entry name" value="Aldehyde oxidase/xanthine dehydrogenase, molybdopterin binding domain"/>
    <property type="match status" value="4"/>
</dbReference>
<dbReference type="Proteomes" id="UP000626026">
    <property type="component" value="Unassembled WGS sequence"/>
</dbReference>
<evidence type="ECO:0000256" key="2">
    <source>
        <dbReference type="ARBA" id="ARBA00023002"/>
    </source>
</evidence>